<keyword evidence="2" id="KW-1133">Transmembrane helix</keyword>
<keyword evidence="4" id="KW-1185">Reference proteome</keyword>
<dbReference type="InterPro" id="IPR026749">
    <property type="entry name" value="Tmem135"/>
</dbReference>
<feature type="transmembrane region" description="Helical" evidence="2">
    <location>
        <begin position="373"/>
        <end position="397"/>
    </location>
</feature>
<feature type="transmembrane region" description="Helical" evidence="2">
    <location>
        <begin position="447"/>
        <end position="464"/>
    </location>
</feature>
<feature type="region of interest" description="Disordered" evidence="1">
    <location>
        <begin position="546"/>
        <end position="571"/>
    </location>
</feature>
<keyword evidence="2" id="KW-0472">Membrane</keyword>
<name>A0AAN6KB68_9PEZI</name>
<dbReference type="PANTHER" id="PTHR12459:SF19">
    <property type="entry name" value="TRANSMEMBRANE PROTEIN 135 N-TERMINAL DOMAIN-CONTAINING PROTEIN"/>
    <property type="match status" value="1"/>
</dbReference>
<evidence type="ECO:0000256" key="2">
    <source>
        <dbReference type="SAM" id="Phobius"/>
    </source>
</evidence>
<feature type="compositionally biased region" description="Acidic residues" evidence="1">
    <location>
        <begin position="554"/>
        <end position="564"/>
    </location>
</feature>
<evidence type="ECO:0008006" key="5">
    <source>
        <dbReference type="Google" id="ProtNLM"/>
    </source>
</evidence>
<proteinExistence type="predicted"/>
<evidence type="ECO:0000313" key="3">
    <source>
        <dbReference type="EMBL" id="KAK0973565.1"/>
    </source>
</evidence>
<sequence length="571" mass="63517">MYVRNVGKGEKIRAGAQGAKRFRSLFQQVRRHIFNGRGDDQTEIEGLGALSKRQQSTRVQKRAPDPTRYEKITRSKTESGDYNVAAMRDAMRVFVATFVGLKGFEVVTSKLASRRGGAIEPKARLHKHANARMALSYSTILLFHRLLNRFFRRLRASLLEEHAAPFRSRNPRITQLLSSQHAPAIGASLAGFFLGVSPADQLRMTIAIYLLTRSAEFGYNALESTGHIWAKDADGKLTRPWWFGSWLIMPFACGQLLHAFVFDRDCFPASYGAFIVKRSPEYIQFRPSTYPVGGKAWPGTFDIVDALAELSKLRWPPFVSPILFPSLKQTLPSGLALSKVSPITSSAHPGTKHTSCAVLHPQDPSCARTYLKYWLAAFPSIAKLFTAIYGGFALLGYKSLLKAPTPFLNRLAARILRMAVFLTGAIGTSWASICFFSNYLPRNTLSTQRWFLGGFIGGLWAFVARRNERSNFLYSARVSIDSTYKVGKKRGWWRGVRGGDVMVFVASLAVLNLVYEKDPGAVKGPMVRKALSSLRGEGWMDKLAAAKGATRPDETDEADEAPLLDDDKKDA</sequence>
<gene>
    <name evidence="3" type="ORF">LTR91_014715</name>
</gene>
<feature type="transmembrane region" description="Helical" evidence="2">
    <location>
        <begin position="418"/>
        <end position="441"/>
    </location>
</feature>
<dbReference type="AlphaFoldDB" id="A0AAN6KB68"/>
<reference evidence="3" key="1">
    <citation type="submission" date="2023-06" db="EMBL/GenBank/DDBJ databases">
        <title>Black Yeasts Isolated from many extreme environments.</title>
        <authorList>
            <person name="Coleine C."/>
            <person name="Stajich J.E."/>
            <person name="Selbmann L."/>
        </authorList>
    </citation>
    <scope>NUCLEOTIDE SEQUENCE</scope>
    <source>
        <strain evidence="3">CCFEE 5200</strain>
    </source>
</reference>
<comment type="caution">
    <text evidence="3">The sequence shown here is derived from an EMBL/GenBank/DDBJ whole genome shotgun (WGS) entry which is preliminary data.</text>
</comment>
<dbReference type="Proteomes" id="UP001175353">
    <property type="component" value="Unassembled WGS sequence"/>
</dbReference>
<evidence type="ECO:0000313" key="4">
    <source>
        <dbReference type="Proteomes" id="UP001175353"/>
    </source>
</evidence>
<evidence type="ECO:0000256" key="1">
    <source>
        <dbReference type="SAM" id="MobiDB-lite"/>
    </source>
</evidence>
<dbReference type="EMBL" id="JAUJLE010000160">
    <property type="protein sequence ID" value="KAK0973565.1"/>
    <property type="molecule type" value="Genomic_DNA"/>
</dbReference>
<dbReference type="PANTHER" id="PTHR12459">
    <property type="entry name" value="TRANSMEMBRANE PROTEIN 135-RELATED"/>
    <property type="match status" value="1"/>
</dbReference>
<keyword evidence="2" id="KW-0812">Transmembrane</keyword>
<protein>
    <recommendedName>
        <fullName evidence="5">Transmembrane protein 135 N-terminal domain-containing protein</fullName>
    </recommendedName>
</protein>
<accession>A0AAN6KB68</accession>
<organism evidence="3 4">
    <name type="scientific">Friedmanniomyces endolithicus</name>
    <dbReference type="NCBI Taxonomy" id="329885"/>
    <lineage>
        <taxon>Eukaryota</taxon>
        <taxon>Fungi</taxon>
        <taxon>Dikarya</taxon>
        <taxon>Ascomycota</taxon>
        <taxon>Pezizomycotina</taxon>
        <taxon>Dothideomycetes</taxon>
        <taxon>Dothideomycetidae</taxon>
        <taxon>Mycosphaerellales</taxon>
        <taxon>Teratosphaeriaceae</taxon>
        <taxon>Friedmanniomyces</taxon>
    </lineage>
</organism>